<dbReference type="Ensembl" id="ENSSTUT00000030798.1">
    <property type="protein sequence ID" value="ENSSTUP00000029426.1"/>
    <property type="gene ID" value="ENSSTUG00000012503.1"/>
</dbReference>
<reference evidence="13" key="2">
    <citation type="submission" date="2025-09" db="UniProtKB">
        <authorList>
            <consortium name="Ensembl"/>
        </authorList>
    </citation>
    <scope>IDENTIFICATION</scope>
</reference>
<feature type="transmembrane region" description="Helical" evidence="9">
    <location>
        <begin position="1001"/>
        <end position="1023"/>
    </location>
</feature>
<feature type="region of interest" description="Disordered" evidence="8">
    <location>
        <begin position="741"/>
        <end position="761"/>
    </location>
</feature>
<evidence type="ECO:0000256" key="3">
    <source>
        <dbReference type="ARBA" id="ARBA00022692"/>
    </source>
</evidence>
<feature type="compositionally biased region" description="Basic and acidic residues" evidence="8">
    <location>
        <begin position="741"/>
        <end position="752"/>
    </location>
</feature>
<dbReference type="GO" id="GO:0099604">
    <property type="term" value="F:ligand-gated calcium channel activity"/>
    <property type="evidence" value="ECO:0007669"/>
    <property type="project" value="TreeGrafter"/>
</dbReference>
<dbReference type="GO" id="GO:0005886">
    <property type="term" value="C:plasma membrane"/>
    <property type="evidence" value="ECO:0007669"/>
    <property type="project" value="TreeGrafter"/>
</dbReference>
<evidence type="ECO:0000259" key="12">
    <source>
        <dbReference type="Pfam" id="PF25508"/>
    </source>
</evidence>
<dbReference type="GeneTree" id="ENSGT00940000158693"/>
<feature type="transmembrane region" description="Helical" evidence="9">
    <location>
        <begin position="771"/>
        <end position="796"/>
    </location>
</feature>
<feature type="transmembrane region" description="Helical" evidence="9">
    <location>
        <begin position="879"/>
        <end position="898"/>
    </location>
</feature>
<keyword evidence="2" id="KW-0813">Transport</keyword>
<evidence type="ECO:0000259" key="11">
    <source>
        <dbReference type="Pfam" id="PF18139"/>
    </source>
</evidence>
<evidence type="ECO:0000256" key="8">
    <source>
        <dbReference type="SAM" id="MobiDB-lite"/>
    </source>
</evidence>
<dbReference type="GO" id="GO:0005227">
    <property type="term" value="F:calcium-activated cation channel activity"/>
    <property type="evidence" value="ECO:0007669"/>
    <property type="project" value="TreeGrafter"/>
</dbReference>
<evidence type="ECO:0000259" key="10">
    <source>
        <dbReference type="Pfam" id="PF00520"/>
    </source>
</evidence>
<gene>
    <name evidence="13" type="primary">LOC115162698</name>
</gene>
<dbReference type="Proteomes" id="UP000472277">
    <property type="component" value="Chromosome 2"/>
</dbReference>
<comment type="subcellular location">
    <subcellularLocation>
        <location evidence="1">Membrane</location>
        <topology evidence="1">Multi-pass membrane protein</topology>
    </subcellularLocation>
</comment>
<name>A0A673Y4I5_SALTR</name>
<protein>
    <submittedName>
        <fullName evidence="13">Transient receptor potential melastatin 4b3</fullName>
    </submittedName>
</protein>
<feature type="transmembrane region" description="Helical" evidence="9">
    <location>
        <begin position="918"/>
        <end position="942"/>
    </location>
</feature>
<dbReference type="InterPro" id="IPR050927">
    <property type="entry name" value="TRPM"/>
</dbReference>
<keyword evidence="4 9" id="KW-1133">Transmembrane helix</keyword>
<reference evidence="13" key="1">
    <citation type="submission" date="2025-08" db="UniProtKB">
        <authorList>
            <consortium name="Ensembl"/>
        </authorList>
    </citation>
    <scope>IDENTIFICATION</scope>
</reference>
<evidence type="ECO:0000313" key="13">
    <source>
        <dbReference type="Ensembl" id="ENSSTUP00000029426.1"/>
    </source>
</evidence>
<keyword evidence="6 9" id="KW-0472">Membrane</keyword>
<keyword evidence="14" id="KW-1185">Reference proteome</keyword>
<dbReference type="PANTHER" id="PTHR13800">
    <property type="entry name" value="TRANSIENT RECEPTOR POTENTIAL CATION CHANNEL, SUBFAMILY M, MEMBER 6"/>
    <property type="match status" value="1"/>
</dbReference>
<evidence type="ECO:0000256" key="1">
    <source>
        <dbReference type="ARBA" id="ARBA00004141"/>
    </source>
</evidence>
<feature type="domain" description="TRPM-like" evidence="12">
    <location>
        <begin position="419"/>
        <end position="692"/>
    </location>
</feature>
<feature type="domain" description="TRPM SLOG" evidence="11">
    <location>
        <begin position="77"/>
        <end position="305"/>
    </location>
</feature>
<organism evidence="13 14">
    <name type="scientific">Salmo trutta</name>
    <name type="common">Brown trout</name>
    <dbReference type="NCBI Taxonomy" id="8032"/>
    <lineage>
        <taxon>Eukaryota</taxon>
        <taxon>Metazoa</taxon>
        <taxon>Chordata</taxon>
        <taxon>Craniata</taxon>
        <taxon>Vertebrata</taxon>
        <taxon>Euteleostomi</taxon>
        <taxon>Actinopterygii</taxon>
        <taxon>Neopterygii</taxon>
        <taxon>Teleostei</taxon>
        <taxon>Protacanthopterygii</taxon>
        <taxon>Salmoniformes</taxon>
        <taxon>Salmonidae</taxon>
        <taxon>Salmoninae</taxon>
        <taxon>Salmo</taxon>
    </lineage>
</organism>
<keyword evidence="7" id="KW-0407">Ion channel</keyword>
<dbReference type="PANTHER" id="PTHR13800:SF47">
    <property type="entry name" value="TRANSIENT RECEPTOR POTENTIAL CATION CHANNEL SUBFAMILY M MEMBER 4 ISOFORM X1-RELATED"/>
    <property type="match status" value="1"/>
</dbReference>
<feature type="region of interest" description="Disordered" evidence="8">
    <location>
        <begin position="1177"/>
        <end position="1202"/>
    </location>
</feature>
<accession>A0A673Y4I5</accession>
<dbReference type="Pfam" id="PF18139">
    <property type="entry name" value="LSDAT_euk"/>
    <property type="match status" value="1"/>
</dbReference>
<dbReference type="InterPro" id="IPR057366">
    <property type="entry name" value="TRPM-like"/>
</dbReference>
<feature type="compositionally biased region" description="Polar residues" evidence="8">
    <location>
        <begin position="1187"/>
        <end position="1202"/>
    </location>
</feature>
<evidence type="ECO:0000256" key="7">
    <source>
        <dbReference type="ARBA" id="ARBA00023303"/>
    </source>
</evidence>
<proteinExistence type="predicted"/>
<evidence type="ECO:0000256" key="9">
    <source>
        <dbReference type="SAM" id="Phobius"/>
    </source>
</evidence>
<dbReference type="Pfam" id="PF00520">
    <property type="entry name" value="Ion_trans"/>
    <property type="match status" value="1"/>
</dbReference>
<feature type="transmembrane region" description="Helical" evidence="9">
    <location>
        <begin position="856"/>
        <end position="873"/>
    </location>
</feature>
<evidence type="ECO:0000256" key="4">
    <source>
        <dbReference type="ARBA" id="ARBA00022989"/>
    </source>
</evidence>
<keyword evidence="3 9" id="KW-0812">Transmembrane</keyword>
<evidence type="ECO:0000256" key="5">
    <source>
        <dbReference type="ARBA" id="ARBA00023065"/>
    </source>
</evidence>
<dbReference type="Pfam" id="PF25508">
    <property type="entry name" value="TRPM2"/>
    <property type="match status" value="1"/>
</dbReference>
<evidence type="ECO:0000313" key="14">
    <source>
        <dbReference type="Proteomes" id="UP000472277"/>
    </source>
</evidence>
<sequence length="1202" mass="136353">SNIINLDVCTTFVEDSFSNGRLCQCGGTRDTHDSVALGDYFSTAIVSHWDSSQHSSEYPTDAFGELEFAGASKRHSKFLRLSWDTPPSIVYTLMTAHWGLPPPNLVVSVVSGEGRAKVKTWVREVLRQGLVKASQSTGAWILTGGLREGVGRCVGEAVRDHATAASSVSLNKVVALGITPWGLVHNRQQLVNPQGSFPARYYFQNTSRDSCCLDNNYQAFLLVDDGSVGRRGGEAGFRARLEDYISHQRTGIWGSGSIDIPVLCMLISGETTMLERLDLSLRNSMPWLVLAGSGGVADLVSDVLESLSSAPPVLSSTEGEGEAGPSVDLKDRVAERVRKHFPSETEMDKLVERVLSIYLNRDLITVYHGEQEGPDDFDTVLLKALVGASKQRVSSEASPYTEELKLAVTWNRVDIAKSELFNGDIHWRYQDLEDSMTDALVNDKPQFVRLFTENGLNILDYLTYGRLESLYRSVADSSLAYVLLQRRLGERQGITGSQTMLLDVSPAKGSGGPPGGRRPANKFSLFEVSRVLEDLMGDVCQPFYHSPLGLENISSQRKALKRVSKLLRGDCAYQDKRCLFPWASLFVWAVLQNRNDMAVFFWEMAGESVLSALSGCKLLRELSKLESETETKLAMKELAQRFENLAHDVFSKCYQSSESRSFTLLIRKSPVWGGTTCLKMGMAADARLFFSHDGVQSLLSQIWWGDMKRSTEVWKLLLTFFCPVLMYTQLISFRELEEPGKPDEVAQGRDNDSTPNTPPKRPFVVSRWRQFWFAPVTSFLGNVLMYFLFLLLFAYVLLVDFKPPPPRGPASAECVLYFWVFTIVCEEIRETFLVGSMMWRQRMRKYVQDVWNKCDLTAIILFIIGLTCRMFQWSYEFGRAVLCVDYMVFTLHLIHIFAIHKQLGPKIIIVGKMMKDIFFFLFFLGVWLMAYGVANQALLYSYDPRPAWIFRRVFYRPYLHIFGQVPVEEIDVRKEWDTECTDNVTLIEGGAEPCRSHYANWLVIVLLVIYLLVTNILLINLLIAMFSYTFSKVQGQSDTYWKFQRYNLIVEYHSRPSLAPPFIILSHVHLFIKRYIRKVPSVKILHFVLELTGKAANRLMTWEAIQKENFLTAQSKIQRGSDSERLKRMSVKVDSVLKQMAETRDHDRRLRTLESELEYCSSALSWIVEALSQSNMVKPTRPPPTLRGTSQYTVHSESIQTS</sequence>
<evidence type="ECO:0000256" key="6">
    <source>
        <dbReference type="ARBA" id="ARBA00023136"/>
    </source>
</evidence>
<dbReference type="AlphaFoldDB" id="A0A673Y4I5"/>
<evidence type="ECO:0000256" key="2">
    <source>
        <dbReference type="ARBA" id="ARBA00022448"/>
    </source>
</evidence>
<feature type="domain" description="Ion transport" evidence="10">
    <location>
        <begin position="786"/>
        <end position="1036"/>
    </location>
</feature>
<dbReference type="InterPro" id="IPR041491">
    <property type="entry name" value="TRPM_SLOG"/>
</dbReference>
<dbReference type="InterPro" id="IPR005821">
    <property type="entry name" value="Ion_trans_dom"/>
</dbReference>
<keyword evidence="5" id="KW-0406">Ion transport</keyword>